<keyword evidence="1" id="KW-0472">Membrane</keyword>
<keyword evidence="1" id="KW-0812">Transmembrane</keyword>
<feature type="transmembrane region" description="Helical" evidence="1">
    <location>
        <begin position="237"/>
        <end position="260"/>
    </location>
</feature>
<dbReference type="AlphaFoldDB" id="A0A8B8AG55"/>
<reference evidence="3" key="1">
    <citation type="submission" date="2024-06" db="UniProtKB">
        <authorList>
            <consortium name="RefSeq"/>
        </authorList>
    </citation>
    <scope>NUCLEOTIDE SEQUENCE [LARGE SCALE GENOMIC DNA]</scope>
</reference>
<evidence type="ECO:0000313" key="3">
    <source>
        <dbReference type="Proteomes" id="UP000694844"/>
    </source>
</evidence>
<evidence type="ECO:0000256" key="2">
    <source>
        <dbReference type="SAM" id="SignalP"/>
    </source>
</evidence>
<evidence type="ECO:0000313" key="4">
    <source>
        <dbReference type="RefSeq" id="XP_022290477.1"/>
    </source>
</evidence>
<feature type="signal peptide" evidence="2">
    <location>
        <begin position="1"/>
        <end position="19"/>
    </location>
</feature>
<dbReference type="KEGG" id="cvn:111102085"/>
<keyword evidence="1" id="KW-1133">Transmembrane helix</keyword>
<evidence type="ECO:0000256" key="1">
    <source>
        <dbReference type="SAM" id="Phobius"/>
    </source>
</evidence>
<sequence length="410" mass="45931">MRQKRIIFIIIVIIWGVRADPRASVVQLHDCRRDVFLNIPRDRQGYFLPNSSLNWEVSAAGLDCLTNLSTTIVKFTGEKCKDNIKIKEINPERVLYDSCKDEKQSFIFSRENKIMIYFVSDQDGKGKVTISVKCTQNTSTCMSRTRISGTLSQFTPTTQTNSALSKMSTIIGDKRDSTEASEVNSVQTRSAFFTENKEITVRGNSSKSFSGTILTKRSTTQVSTDVQDVKVDSDVTVFIVVCTVLVIGVISFTIVVGCIIKRKRYQRNIIRKVNPQLSLYAKIDECGDLSNDNAISQNFECNAITVPPQEDSKFSCSGTNASGSAIQETKDARTLEINRQPNHALVVNKSGFDSQNQSAILVLKYEENNESNPYMENALYDALYCPRPKVYEKASNTYGEGMFNDTKCIQ</sequence>
<feature type="chain" id="PRO_5034597193" evidence="2">
    <location>
        <begin position="20"/>
        <end position="410"/>
    </location>
</feature>
<name>A0A8B8AG55_CRAVI</name>
<dbReference type="GeneID" id="111102085"/>
<reference evidence="4" key="2">
    <citation type="submission" date="2025-08" db="UniProtKB">
        <authorList>
            <consortium name="RefSeq"/>
        </authorList>
    </citation>
    <scope>IDENTIFICATION</scope>
    <source>
        <tissue evidence="4">Whole sample</tissue>
    </source>
</reference>
<keyword evidence="2" id="KW-0732">Signal</keyword>
<keyword evidence="3" id="KW-1185">Reference proteome</keyword>
<dbReference type="Proteomes" id="UP000694844">
    <property type="component" value="Chromosome 1"/>
</dbReference>
<proteinExistence type="predicted"/>
<protein>
    <submittedName>
        <fullName evidence="4">Uncharacterized protein LOC111102085</fullName>
    </submittedName>
</protein>
<accession>A0A8B8AG55</accession>
<gene>
    <name evidence="4" type="primary">LOC111102085</name>
</gene>
<organism evidence="3 4">
    <name type="scientific">Crassostrea virginica</name>
    <name type="common">Eastern oyster</name>
    <dbReference type="NCBI Taxonomy" id="6565"/>
    <lineage>
        <taxon>Eukaryota</taxon>
        <taxon>Metazoa</taxon>
        <taxon>Spiralia</taxon>
        <taxon>Lophotrochozoa</taxon>
        <taxon>Mollusca</taxon>
        <taxon>Bivalvia</taxon>
        <taxon>Autobranchia</taxon>
        <taxon>Pteriomorphia</taxon>
        <taxon>Ostreida</taxon>
        <taxon>Ostreoidea</taxon>
        <taxon>Ostreidae</taxon>
        <taxon>Crassostrea</taxon>
    </lineage>
</organism>
<dbReference type="RefSeq" id="XP_022290477.1">
    <property type="nucleotide sequence ID" value="XM_022434769.1"/>
</dbReference>